<keyword evidence="2" id="KW-1185">Reference proteome</keyword>
<dbReference type="RefSeq" id="WP_012409761.1">
    <property type="nucleotide sequence ID" value="NC_010628.1"/>
</dbReference>
<proteinExistence type="predicted"/>
<dbReference type="STRING" id="63737.Npun_F3358"/>
<gene>
    <name evidence="1" type="ordered locus">Npun_F3358</name>
</gene>
<dbReference type="PhylomeDB" id="B2J014"/>
<evidence type="ECO:0000313" key="1">
    <source>
        <dbReference type="EMBL" id="ACC81785.1"/>
    </source>
</evidence>
<dbReference type="EMBL" id="CP001037">
    <property type="protein sequence ID" value="ACC81785.1"/>
    <property type="molecule type" value="Genomic_DNA"/>
</dbReference>
<dbReference type="eggNOG" id="ENOG502Z8S0">
    <property type="taxonomic scope" value="Bacteria"/>
</dbReference>
<dbReference type="CDD" id="cd21472">
    <property type="entry name" value="CylC-like"/>
    <property type="match status" value="1"/>
</dbReference>
<organism evidence="1 2">
    <name type="scientific">Nostoc punctiforme (strain ATCC 29133 / PCC 73102)</name>
    <dbReference type="NCBI Taxonomy" id="63737"/>
    <lineage>
        <taxon>Bacteria</taxon>
        <taxon>Bacillati</taxon>
        <taxon>Cyanobacteriota</taxon>
        <taxon>Cyanophyceae</taxon>
        <taxon>Nostocales</taxon>
        <taxon>Nostocaceae</taxon>
        <taxon>Nostoc</taxon>
    </lineage>
</organism>
<evidence type="ECO:0000313" key="2">
    <source>
        <dbReference type="Proteomes" id="UP000001191"/>
    </source>
</evidence>
<dbReference type="InterPro" id="IPR049717">
    <property type="entry name" value="CylC-like"/>
</dbReference>
<dbReference type="Proteomes" id="UP000001191">
    <property type="component" value="Chromosome"/>
</dbReference>
<protein>
    <submittedName>
        <fullName evidence="1">Uncharacterized protein</fullName>
    </submittedName>
</protein>
<sequence length="456" mass="52223">MQTTSKTVANKELLLDTSETKRKKHFQLIDKTYSNNTESDYTEKIEALGKNFDYSSNSSSYWGERELSTLYGTPLYEEASTSQKLALNHLYWVGQYQHTAAAESNTMLYNQVTSGVFTKLGGYQTLCQELDLETHQERFHIGTFQRIGYKTKVALLGKQSLGNSLHKKLAKPNTSLLGKLKLPQNKESWSSFQESTFRAITKLMHRQNADYYSRFLEERGVESIPTTTDGLAGVTASLSAFKFLTLNWGSSPFMAAQYYSARMIANMSLKAYEHRFFRQFKELERKNDFIPAPLQVSYYHLLDEAFHTTMSHVISQEVYKDFPKPTAYEKLLSNIIIYRLQSGLLNGLSGGLPVTFRDDTSFMTSYYRLLTSPLFGMSSSDAIYWLEKCLCQEHEGFHLNLKYQQSLLSDMQKFFGRLDYLWPVNREMRLMAAGGSIEQAIQRNKSAFVKFAGAVV</sequence>
<reference evidence="2" key="1">
    <citation type="submission" date="2008-04" db="EMBL/GenBank/DDBJ databases">
        <title>Complete sequence of chromosome of Nostoc punctiforme ATCC 29133.</title>
        <authorList>
            <consortium name="US DOE Joint Genome Institute"/>
            <person name="Copeland A."/>
            <person name="Lucas S."/>
            <person name="Lapidus A."/>
            <person name="Glavina del Rio T."/>
            <person name="Dalin E."/>
            <person name="Tice H."/>
            <person name="Pitluck S."/>
            <person name="Chain P."/>
            <person name="Malfatti S."/>
            <person name="Shin M."/>
            <person name="Vergez L."/>
            <person name="Schmutz J."/>
            <person name="Larimer F."/>
            <person name="Land M."/>
            <person name="Hauser L."/>
            <person name="Kyrpides N."/>
            <person name="Kim E."/>
            <person name="Meeks J.C."/>
            <person name="Elhai J."/>
            <person name="Campbell E.L."/>
            <person name="Thiel T."/>
            <person name="Longmire J."/>
            <person name="Potts M."/>
            <person name="Atlas R."/>
        </authorList>
    </citation>
    <scope>NUCLEOTIDE SEQUENCE [LARGE SCALE GENOMIC DNA]</scope>
    <source>
        <strain evidence="2">ATCC 29133 / PCC 73102</strain>
    </source>
</reference>
<reference evidence="1 2" key="2">
    <citation type="journal article" date="2013" name="Plant Physiol.">
        <title>A Nostoc punctiforme Sugar Transporter Necessary to Establish a Cyanobacterium-Plant Symbiosis.</title>
        <authorList>
            <person name="Ekman M."/>
            <person name="Picossi S."/>
            <person name="Campbell E.L."/>
            <person name="Meeks J.C."/>
            <person name="Flores E."/>
        </authorList>
    </citation>
    <scope>NUCLEOTIDE SEQUENCE [LARGE SCALE GENOMIC DNA]</scope>
    <source>
        <strain evidence="2">ATCC 29133 / PCC 73102</strain>
    </source>
</reference>
<accession>B2J014</accession>
<dbReference type="EnsemblBacteria" id="ACC81785">
    <property type="protein sequence ID" value="ACC81785"/>
    <property type="gene ID" value="Npun_F3358"/>
</dbReference>
<dbReference type="AlphaFoldDB" id="B2J014"/>
<dbReference type="KEGG" id="npu:Npun_F3358"/>
<name>B2J014_NOSP7</name>
<dbReference type="HOGENOM" id="CLU_632829_0_0_3"/>